<dbReference type="InterPro" id="IPR027256">
    <property type="entry name" value="P-typ_ATPase_IB"/>
</dbReference>
<evidence type="ECO:0000256" key="6">
    <source>
        <dbReference type="ARBA" id="ARBA00022553"/>
    </source>
</evidence>
<dbReference type="GO" id="GO:0043682">
    <property type="term" value="F:P-type divalent copper transporter activity"/>
    <property type="evidence" value="ECO:0007669"/>
    <property type="project" value="TreeGrafter"/>
</dbReference>
<dbReference type="PANTHER" id="PTHR43520">
    <property type="entry name" value="ATP7, ISOFORM B"/>
    <property type="match status" value="1"/>
</dbReference>
<dbReference type="InterPro" id="IPR023298">
    <property type="entry name" value="ATPase_P-typ_TM_dom_sf"/>
</dbReference>
<evidence type="ECO:0000256" key="20">
    <source>
        <dbReference type="RuleBase" id="RU362081"/>
    </source>
</evidence>
<dbReference type="Pfam" id="PF00702">
    <property type="entry name" value="Hydrolase"/>
    <property type="match status" value="1"/>
</dbReference>
<dbReference type="GO" id="GO:0140581">
    <property type="term" value="F:P-type monovalent copper transporter activity"/>
    <property type="evidence" value="ECO:0007669"/>
    <property type="project" value="UniProtKB-EC"/>
</dbReference>
<evidence type="ECO:0000256" key="14">
    <source>
        <dbReference type="ARBA" id="ARBA00022989"/>
    </source>
</evidence>
<dbReference type="InterPro" id="IPR008250">
    <property type="entry name" value="ATPase_P-typ_transduc_dom_A_sf"/>
</dbReference>
<feature type="domain" description="HMA" evidence="21">
    <location>
        <begin position="1"/>
        <end position="66"/>
    </location>
</feature>
<dbReference type="SUPFAM" id="SSF81653">
    <property type="entry name" value="Calcium ATPase, transduction domain A"/>
    <property type="match status" value="1"/>
</dbReference>
<dbReference type="SUPFAM" id="SSF56784">
    <property type="entry name" value="HAD-like"/>
    <property type="match status" value="1"/>
</dbReference>
<gene>
    <name evidence="22" type="ORF">UX31_C0001G0016</name>
</gene>
<keyword evidence="4" id="KW-0813">Transport</keyword>
<dbReference type="FunFam" id="2.70.150.10:FF:000020">
    <property type="entry name" value="Copper-exporting P-type ATPase A"/>
    <property type="match status" value="1"/>
</dbReference>
<dbReference type="SFLD" id="SFLDG00002">
    <property type="entry name" value="C1.7:_P-type_atpase_like"/>
    <property type="match status" value="1"/>
</dbReference>
<feature type="transmembrane region" description="Helical" evidence="20">
    <location>
        <begin position="700"/>
        <end position="719"/>
    </location>
</feature>
<comment type="catalytic activity">
    <reaction evidence="19">
        <text>Cu(+)(in) + ATP + H2O = Cu(+)(out) + ADP + phosphate + H(+)</text>
        <dbReference type="Rhea" id="RHEA:25792"/>
        <dbReference type="ChEBI" id="CHEBI:15377"/>
        <dbReference type="ChEBI" id="CHEBI:15378"/>
        <dbReference type="ChEBI" id="CHEBI:30616"/>
        <dbReference type="ChEBI" id="CHEBI:43474"/>
        <dbReference type="ChEBI" id="CHEBI:49552"/>
        <dbReference type="ChEBI" id="CHEBI:456216"/>
        <dbReference type="EC" id="7.2.2.8"/>
    </reaction>
</comment>
<evidence type="ECO:0000256" key="18">
    <source>
        <dbReference type="ARBA" id="ARBA00033239"/>
    </source>
</evidence>
<dbReference type="SUPFAM" id="SSF55008">
    <property type="entry name" value="HMA, heavy metal-associated domain"/>
    <property type="match status" value="1"/>
</dbReference>
<dbReference type="NCBIfam" id="TIGR01494">
    <property type="entry name" value="ATPase_P-type"/>
    <property type="match status" value="1"/>
</dbReference>
<dbReference type="GO" id="GO:0005524">
    <property type="term" value="F:ATP binding"/>
    <property type="evidence" value="ECO:0007669"/>
    <property type="project" value="UniProtKB-UniRule"/>
</dbReference>
<evidence type="ECO:0000256" key="17">
    <source>
        <dbReference type="ARBA" id="ARBA00023136"/>
    </source>
</evidence>
<keyword evidence="14 20" id="KW-1133">Transmembrane helix</keyword>
<feature type="transmembrane region" description="Helical" evidence="20">
    <location>
        <begin position="136"/>
        <end position="156"/>
    </location>
</feature>
<proteinExistence type="inferred from homology"/>
<dbReference type="InterPro" id="IPR001757">
    <property type="entry name" value="P_typ_ATPase"/>
</dbReference>
<dbReference type="EC" id="7.2.2.8" evidence="3"/>
<dbReference type="GO" id="GO:0055070">
    <property type="term" value="P:copper ion homeostasis"/>
    <property type="evidence" value="ECO:0007669"/>
    <property type="project" value="TreeGrafter"/>
</dbReference>
<evidence type="ECO:0000313" key="23">
    <source>
        <dbReference type="Proteomes" id="UP000034107"/>
    </source>
</evidence>
<evidence type="ECO:0000256" key="3">
    <source>
        <dbReference type="ARBA" id="ARBA00012517"/>
    </source>
</evidence>
<keyword evidence="6" id="KW-0597">Phosphoprotein</keyword>
<dbReference type="InterPro" id="IPR018303">
    <property type="entry name" value="ATPase_P-typ_P_site"/>
</dbReference>
<dbReference type="InterPro" id="IPR036163">
    <property type="entry name" value="HMA_dom_sf"/>
</dbReference>
<dbReference type="CDD" id="cd02094">
    <property type="entry name" value="P-type_ATPase_Cu-like"/>
    <property type="match status" value="1"/>
</dbReference>
<evidence type="ECO:0000313" key="22">
    <source>
        <dbReference type="EMBL" id="KKU22498.1"/>
    </source>
</evidence>
<evidence type="ECO:0000256" key="5">
    <source>
        <dbReference type="ARBA" id="ARBA00022475"/>
    </source>
</evidence>
<evidence type="ECO:0000256" key="4">
    <source>
        <dbReference type="ARBA" id="ARBA00022448"/>
    </source>
</evidence>
<keyword evidence="7 20" id="KW-0812">Transmembrane</keyword>
<dbReference type="AlphaFoldDB" id="A0A0G1QXE3"/>
<dbReference type="FunFam" id="3.30.70.100:FF:000005">
    <property type="entry name" value="Copper-exporting P-type ATPase A"/>
    <property type="match status" value="1"/>
</dbReference>
<dbReference type="EMBL" id="LCLS01000001">
    <property type="protein sequence ID" value="KKU22498.1"/>
    <property type="molecule type" value="Genomic_DNA"/>
</dbReference>
<dbReference type="InterPro" id="IPR036412">
    <property type="entry name" value="HAD-like_sf"/>
</dbReference>
<keyword evidence="5 20" id="KW-1003">Cell membrane</keyword>
<evidence type="ECO:0000256" key="13">
    <source>
        <dbReference type="ARBA" id="ARBA00022967"/>
    </source>
</evidence>
<dbReference type="Pfam" id="PF00403">
    <property type="entry name" value="HMA"/>
    <property type="match status" value="1"/>
</dbReference>
<dbReference type="InterPro" id="IPR044492">
    <property type="entry name" value="P_typ_ATPase_HD_dom"/>
</dbReference>
<dbReference type="Gene3D" id="3.30.70.100">
    <property type="match status" value="1"/>
</dbReference>
<dbReference type="CDD" id="cd00371">
    <property type="entry name" value="HMA"/>
    <property type="match status" value="1"/>
</dbReference>
<dbReference type="PROSITE" id="PS01047">
    <property type="entry name" value="HMA_1"/>
    <property type="match status" value="1"/>
</dbReference>
<dbReference type="PRINTS" id="PR00119">
    <property type="entry name" value="CATATPASE"/>
</dbReference>
<evidence type="ECO:0000256" key="9">
    <source>
        <dbReference type="ARBA" id="ARBA00022741"/>
    </source>
</evidence>
<dbReference type="Gene3D" id="3.40.1110.10">
    <property type="entry name" value="Calcium-transporting ATPase, cytoplasmic domain N"/>
    <property type="match status" value="1"/>
</dbReference>
<dbReference type="InterPro" id="IPR059000">
    <property type="entry name" value="ATPase_P-type_domA"/>
</dbReference>
<evidence type="ECO:0000256" key="16">
    <source>
        <dbReference type="ARBA" id="ARBA00023065"/>
    </source>
</evidence>
<dbReference type="GO" id="GO:0005886">
    <property type="term" value="C:plasma membrane"/>
    <property type="evidence" value="ECO:0007669"/>
    <property type="project" value="UniProtKB-SubCell"/>
</dbReference>
<evidence type="ECO:0000256" key="1">
    <source>
        <dbReference type="ARBA" id="ARBA00004651"/>
    </source>
</evidence>
<dbReference type="InterPro" id="IPR023299">
    <property type="entry name" value="ATPase_P-typ_cyto_dom_N"/>
</dbReference>
<evidence type="ECO:0000256" key="19">
    <source>
        <dbReference type="ARBA" id="ARBA00049289"/>
    </source>
</evidence>
<dbReference type="Gene3D" id="3.40.50.1000">
    <property type="entry name" value="HAD superfamily/HAD-like"/>
    <property type="match status" value="1"/>
</dbReference>
<dbReference type="InterPro" id="IPR017969">
    <property type="entry name" value="Heavy-metal-associated_CS"/>
</dbReference>
<dbReference type="PROSITE" id="PS50846">
    <property type="entry name" value="HMA_2"/>
    <property type="match status" value="1"/>
</dbReference>
<evidence type="ECO:0000256" key="12">
    <source>
        <dbReference type="ARBA" id="ARBA00022842"/>
    </source>
</evidence>
<name>A0A0G1QXE3_9BACT</name>
<reference evidence="22 23" key="1">
    <citation type="journal article" date="2015" name="Nature">
        <title>rRNA introns, odd ribosomes, and small enigmatic genomes across a large radiation of phyla.</title>
        <authorList>
            <person name="Brown C.T."/>
            <person name="Hug L.A."/>
            <person name="Thomas B.C."/>
            <person name="Sharon I."/>
            <person name="Castelle C.J."/>
            <person name="Singh A."/>
            <person name="Wilkins M.J."/>
            <person name="Williams K.H."/>
            <person name="Banfield J.F."/>
        </authorList>
    </citation>
    <scope>NUCLEOTIDE SEQUENCE [LARGE SCALE GENOMIC DNA]</scope>
</reference>
<keyword evidence="15" id="KW-0186">Copper</keyword>
<dbReference type="PROSITE" id="PS00154">
    <property type="entry name" value="ATPASE_E1_E2"/>
    <property type="match status" value="1"/>
</dbReference>
<dbReference type="InterPro" id="IPR023214">
    <property type="entry name" value="HAD_sf"/>
</dbReference>
<evidence type="ECO:0000256" key="15">
    <source>
        <dbReference type="ARBA" id="ARBA00023008"/>
    </source>
</evidence>
<keyword evidence="17 20" id="KW-0472">Membrane</keyword>
<keyword evidence="9 20" id="KW-0547">Nucleotide-binding</keyword>
<sequence length="751" mass="79614">MKETFIVQGMHCASCSLTVERALKSVPGVINASVSFASEKATVEYDDSVSRESLVQAVTKTGYKLASLIGADPGSAAEAGEYDHHRMLKEAEIAVLKRKFSIGAALSFFVIVLSFPDYFPFFQLAPPAAAGPLMSHWFRLALLIGLTAPVEFWAGLQFWKGAWQGLKNLTANMDTLVVMGTGAAFIFSIALGILKPEAGMYFDVSAVVITLVILGKYLEAKAKGSASEAVKKLLKLQAKTAHVLGESGHEVETPIDKVMIGDVILVKPGEKIPVDGVIIEGSSSLDESMVTGESLPVDKKAGDLVIGSTINRSGAFKFKATKVGKDTFLAHIIKMVEEAQSSKAPIQKMADRITAYFVPIVLAVAAIAFGLWFFFGPEPSLSLALINAVAVLVVACPCALGLATPTAIMVGTGKAAEKGIIIRDAEALETAGKINTIILDKTGTLTKGEPAVTDIIQAGQTGDLSVGSIIEYAASLGRRSSHPLDTAVQKKAKETGATLYDVENFKAVPGRGIMGDINGRKMILGNAEMLEDNDVTVADFEFKIEELEKEGKTLLMLAKDKGLMGIIAVADTIKSSSVEAVSKLKEMGLEIWMITGDNERTAKAIAEEAGISNVMAKVLPPDKSLKVKELQALGRKVAMVGDGINDAPALTQADVGIAIGTGTDIAIEAGDVTLISGDPNGIYEAIELSRRTLLNIKQNLFWAYVYNIVLIPVAAGALWPNFQILLSPILAGAAMAFSSVSVVLNSLRLKK</sequence>
<keyword evidence="13" id="KW-1278">Translocase</keyword>
<dbReference type="SFLD" id="SFLDS00003">
    <property type="entry name" value="Haloacid_Dehalogenase"/>
    <property type="match status" value="1"/>
</dbReference>
<feature type="transmembrane region" description="Helical" evidence="20">
    <location>
        <begin position="176"/>
        <end position="194"/>
    </location>
</feature>
<protein>
    <recommendedName>
        <fullName evidence="3">P-type Cu(+) transporter</fullName>
        <ecNumber evidence="3">7.2.2.8</ecNumber>
    </recommendedName>
    <alternativeName>
        <fullName evidence="18">Cu(+)-exporting ATPase</fullName>
    </alternativeName>
</protein>
<dbReference type="NCBIfam" id="TIGR01511">
    <property type="entry name" value="ATPase-IB1_Cu"/>
    <property type="match status" value="1"/>
</dbReference>
<dbReference type="GO" id="GO:0016887">
    <property type="term" value="F:ATP hydrolysis activity"/>
    <property type="evidence" value="ECO:0007669"/>
    <property type="project" value="InterPro"/>
</dbReference>
<organism evidence="22 23">
    <name type="scientific">Candidatus Nomurabacteria bacterium GW2011_GWA1_46_11</name>
    <dbReference type="NCBI Taxonomy" id="1618732"/>
    <lineage>
        <taxon>Bacteria</taxon>
        <taxon>Candidatus Nomuraibacteriota</taxon>
    </lineage>
</organism>
<comment type="caution">
    <text evidence="22">The sequence shown here is derived from an EMBL/GenBank/DDBJ whole genome shotgun (WGS) entry which is preliminary data.</text>
</comment>
<feature type="transmembrane region" description="Helical" evidence="20">
    <location>
        <begin position="353"/>
        <end position="375"/>
    </location>
</feature>
<accession>A0A0G1QXE3</accession>
<dbReference type="FunFam" id="3.40.50.1000:FF:000144">
    <property type="entry name" value="copper-transporting ATPase 1 isoform X2"/>
    <property type="match status" value="1"/>
</dbReference>
<evidence type="ECO:0000256" key="10">
    <source>
        <dbReference type="ARBA" id="ARBA00022796"/>
    </source>
</evidence>
<dbReference type="SFLD" id="SFLDF00027">
    <property type="entry name" value="p-type_atpase"/>
    <property type="match status" value="1"/>
</dbReference>
<keyword evidence="10" id="KW-0187">Copper transport</keyword>
<dbReference type="InterPro" id="IPR006121">
    <property type="entry name" value="HMA_dom"/>
</dbReference>
<comment type="subcellular location">
    <subcellularLocation>
        <location evidence="1">Cell membrane</location>
        <topology evidence="1">Multi-pass membrane protein</topology>
    </subcellularLocation>
</comment>
<comment type="similarity">
    <text evidence="2 20">Belongs to the cation transport ATPase (P-type) (TC 3.A.3) family. Type IB subfamily.</text>
</comment>
<keyword evidence="11 20" id="KW-0067">ATP-binding</keyword>
<dbReference type="Gene3D" id="2.70.150.10">
    <property type="entry name" value="Calcium-transporting ATPase, cytoplasmic transduction domain A"/>
    <property type="match status" value="1"/>
</dbReference>
<dbReference type="Proteomes" id="UP000034107">
    <property type="component" value="Unassembled WGS sequence"/>
</dbReference>
<evidence type="ECO:0000259" key="21">
    <source>
        <dbReference type="PROSITE" id="PS50846"/>
    </source>
</evidence>
<dbReference type="NCBIfam" id="TIGR01525">
    <property type="entry name" value="ATPase-IB_hvy"/>
    <property type="match status" value="1"/>
</dbReference>
<evidence type="ECO:0000256" key="7">
    <source>
        <dbReference type="ARBA" id="ARBA00022692"/>
    </source>
</evidence>
<dbReference type="GO" id="GO:0005507">
    <property type="term" value="F:copper ion binding"/>
    <property type="evidence" value="ECO:0007669"/>
    <property type="project" value="TreeGrafter"/>
</dbReference>
<dbReference type="PATRIC" id="fig|1618732.3.peg.18"/>
<keyword evidence="8 20" id="KW-0479">Metal-binding</keyword>
<evidence type="ECO:0000256" key="8">
    <source>
        <dbReference type="ARBA" id="ARBA00022723"/>
    </source>
</evidence>
<feature type="transmembrane region" description="Helical" evidence="20">
    <location>
        <begin position="96"/>
        <end position="116"/>
    </location>
</feature>
<feature type="transmembrane region" description="Helical" evidence="20">
    <location>
        <begin position="200"/>
        <end position="218"/>
    </location>
</feature>
<evidence type="ECO:0000256" key="11">
    <source>
        <dbReference type="ARBA" id="ARBA00022840"/>
    </source>
</evidence>
<evidence type="ECO:0000256" key="2">
    <source>
        <dbReference type="ARBA" id="ARBA00006024"/>
    </source>
</evidence>
<feature type="transmembrane region" description="Helical" evidence="20">
    <location>
        <begin position="381"/>
        <end position="404"/>
    </location>
</feature>
<dbReference type="PRINTS" id="PR00943">
    <property type="entry name" value="CUATPASE"/>
</dbReference>
<dbReference type="PANTHER" id="PTHR43520:SF8">
    <property type="entry name" value="P-TYPE CU(+) TRANSPORTER"/>
    <property type="match status" value="1"/>
</dbReference>
<keyword evidence="16" id="KW-0406">Ion transport</keyword>
<feature type="transmembrane region" description="Helical" evidence="20">
    <location>
        <begin position="725"/>
        <end position="747"/>
    </location>
</feature>
<dbReference type="SUPFAM" id="SSF81665">
    <property type="entry name" value="Calcium ATPase, transmembrane domain M"/>
    <property type="match status" value="1"/>
</dbReference>
<keyword evidence="12" id="KW-0460">Magnesium</keyword>
<dbReference type="Pfam" id="PF00122">
    <property type="entry name" value="E1-E2_ATPase"/>
    <property type="match status" value="1"/>
</dbReference>